<dbReference type="GeneID" id="19239644"/>
<evidence type="ECO:0000313" key="2">
    <source>
        <dbReference type="EMBL" id="ERF68591.1"/>
    </source>
</evidence>
<dbReference type="SUPFAM" id="SSF57414">
    <property type="entry name" value="Hairpin loop containing domain-like"/>
    <property type="match status" value="1"/>
</dbReference>
<dbReference type="RefSeq" id="XP_007805817.1">
    <property type="nucleotide sequence ID" value="XM_007807626.1"/>
</dbReference>
<dbReference type="AlphaFoldDB" id="U1GA88"/>
<dbReference type="Pfam" id="PF00024">
    <property type="entry name" value="PAN_1"/>
    <property type="match status" value="1"/>
</dbReference>
<feature type="domain" description="Apple" evidence="1">
    <location>
        <begin position="128"/>
        <end position="171"/>
    </location>
</feature>
<protein>
    <recommendedName>
        <fullName evidence="1">Apple domain-containing protein</fullName>
    </recommendedName>
</protein>
<proteinExistence type="predicted"/>
<dbReference type="HOGENOM" id="CLU_1354609_0_0_1"/>
<gene>
    <name evidence="2" type="ORF">EPUS_04689</name>
</gene>
<dbReference type="InterPro" id="IPR003609">
    <property type="entry name" value="Pan_app"/>
</dbReference>
<evidence type="ECO:0000313" key="3">
    <source>
        <dbReference type="Proteomes" id="UP000019373"/>
    </source>
</evidence>
<sequence length="202" mass="22039">MHSTKLLVSLVWKVARPLALRGMKHFLSYGLANFDQGTKAVRLINAGYGYPAINDQMYPIPNIASSTICAGPSSTAYAYQTVVPQRTFQNVNQWTGNLKYEVECQRQITGTLSTGVYLTSFLSGNSFNSYEDCLRYCQYSNENSDGSCRGFNYDPSSGTICNLYSTVSSVSAQVGVSGGRWFGGGYSNATDRPAGFVSVNQQ</sequence>
<evidence type="ECO:0000259" key="1">
    <source>
        <dbReference type="Pfam" id="PF00024"/>
    </source>
</evidence>
<name>U1GA88_ENDPU</name>
<organism evidence="2 3">
    <name type="scientific">Endocarpon pusillum (strain Z07020 / HMAS-L-300199)</name>
    <name type="common">Lichen-forming fungus</name>
    <dbReference type="NCBI Taxonomy" id="1263415"/>
    <lineage>
        <taxon>Eukaryota</taxon>
        <taxon>Fungi</taxon>
        <taxon>Dikarya</taxon>
        <taxon>Ascomycota</taxon>
        <taxon>Pezizomycotina</taxon>
        <taxon>Eurotiomycetes</taxon>
        <taxon>Chaetothyriomycetidae</taxon>
        <taxon>Verrucariales</taxon>
        <taxon>Verrucariaceae</taxon>
        <taxon>Endocarpon</taxon>
    </lineage>
</organism>
<reference evidence="3" key="1">
    <citation type="journal article" date="2014" name="BMC Genomics">
        <title>Genome characteristics reveal the impact of lichenization on lichen-forming fungus Endocarpon pusillum Hedwig (Verrucariales, Ascomycota).</title>
        <authorList>
            <person name="Wang Y.-Y."/>
            <person name="Liu B."/>
            <person name="Zhang X.-Y."/>
            <person name="Zhou Q.-M."/>
            <person name="Zhang T."/>
            <person name="Li H."/>
            <person name="Yu Y.-F."/>
            <person name="Zhang X.-L."/>
            <person name="Hao X.-Y."/>
            <person name="Wang M."/>
            <person name="Wang L."/>
            <person name="Wei J.-C."/>
        </authorList>
    </citation>
    <scope>NUCLEOTIDE SEQUENCE [LARGE SCALE GENOMIC DNA]</scope>
    <source>
        <strain evidence="3">Z07020 / HMAS-L-300199</strain>
    </source>
</reference>
<dbReference type="Gene3D" id="3.50.4.10">
    <property type="entry name" value="Hepatocyte Growth Factor"/>
    <property type="match status" value="1"/>
</dbReference>
<keyword evidence="3" id="KW-1185">Reference proteome</keyword>
<dbReference type="EMBL" id="KE721515">
    <property type="protein sequence ID" value="ERF68591.1"/>
    <property type="molecule type" value="Genomic_DNA"/>
</dbReference>
<accession>U1GA88</accession>
<dbReference type="Proteomes" id="UP000019373">
    <property type="component" value="Unassembled WGS sequence"/>
</dbReference>